<keyword evidence="5 13" id="KW-0732">Signal</keyword>
<dbReference type="FunFam" id="3.10.100.10:FF:000107">
    <property type="entry name" value="Uncharacterized protein"/>
    <property type="match status" value="1"/>
</dbReference>
<dbReference type="PANTHER" id="PTHR12916">
    <property type="entry name" value="CYTOCHROME C OXIDASE POLYPEPTIDE VIC-2"/>
    <property type="match status" value="1"/>
</dbReference>
<dbReference type="AlphaFoldDB" id="A0A8J9ZN10"/>
<dbReference type="PRINTS" id="PR00010">
    <property type="entry name" value="EGFBLOOD"/>
</dbReference>
<dbReference type="CDD" id="cd00037">
    <property type="entry name" value="CLECT"/>
    <property type="match status" value="1"/>
</dbReference>
<keyword evidence="8" id="KW-1133">Transmembrane helix</keyword>
<evidence type="ECO:0000256" key="11">
    <source>
        <dbReference type="ARBA" id="ARBA00023180"/>
    </source>
</evidence>
<feature type="domain" description="EGF-like" evidence="14">
    <location>
        <begin position="181"/>
        <end position="217"/>
    </location>
</feature>
<dbReference type="Proteomes" id="UP000838412">
    <property type="component" value="Chromosome 3"/>
</dbReference>
<feature type="domain" description="EGF-like" evidence="14">
    <location>
        <begin position="219"/>
        <end position="255"/>
    </location>
</feature>
<dbReference type="PROSITE" id="PS00010">
    <property type="entry name" value="ASX_HYDROXYL"/>
    <property type="match status" value="5"/>
</dbReference>
<evidence type="ECO:0000256" key="12">
    <source>
        <dbReference type="PROSITE-ProRule" id="PRU00076"/>
    </source>
</evidence>
<dbReference type="FunFam" id="2.10.25.10:FF:000814">
    <property type="entry name" value="Sushi, von Willebrand factor type A, EGF and pentraxin domain-containing protein 1"/>
    <property type="match status" value="3"/>
</dbReference>
<evidence type="ECO:0000256" key="2">
    <source>
        <dbReference type="ARBA" id="ARBA00022475"/>
    </source>
</evidence>
<feature type="disulfide bond" evidence="12">
    <location>
        <begin position="478"/>
        <end position="487"/>
    </location>
</feature>
<feature type="domain" description="C-type lectin" evidence="15">
    <location>
        <begin position="334"/>
        <end position="448"/>
    </location>
</feature>
<feature type="disulfide bond" evidence="12">
    <location>
        <begin position="320"/>
        <end position="329"/>
    </location>
</feature>
<keyword evidence="3 12" id="KW-0245">EGF-like domain</keyword>
<protein>
    <submittedName>
        <fullName evidence="16">NOTCH2 protein</fullName>
    </submittedName>
</protein>
<dbReference type="FunFam" id="2.10.25.10:FF:000123">
    <property type="entry name" value="Crumbs homolog 1 (Drosophila)"/>
    <property type="match status" value="1"/>
</dbReference>
<dbReference type="SUPFAM" id="SSF56436">
    <property type="entry name" value="C-type lectin-like"/>
    <property type="match status" value="1"/>
</dbReference>
<feature type="domain" description="EGF-like" evidence="14">
    <location>
        <begin position="143"/>
        <end position="179"/>
    </location>
</feature>
<evidence type="ECO:0000313" key="16">
    <source>
        <dbReference type="EMBL" id="CAH1256424.1"/>
    </source>
</evidence>
<reference evidence="16" key="1">
    <citation type="submission" date="2022-01" db="EMBL/GenBank/DDBJ databases">
        <authorList>
            <person name="Braso-Vives M."/>
        </authorList>
    </citation>
    <scope>NUCLEOTIDE SEQUENCE</scope>
</reference>
<keyword evidence="4" id="KW-0812">Transmembrane</keyword>
<dbReference type="PROSITE" id="PS01186">
    <property type="entry name" value="EGF_2"/>
    <property type="match status" value="6"/>
</dbReference>
<dbReference type="GO" id="GO:0005886">
    <property type="term" value="C:plasma membrane"/>
    <property type="evidence" value="ECO:0007669"/>
    <property type="project" value="UniProtKB-SubCell"/>
</dbReference>
<evidence type="ECO:0000256" key="5">
    <source>
        <dbReference type="ARBA" id="ARBA00022729"/>
    </source>
</evidence>
<evidence type="ECO:0000256" key="13">
    <source>
        <dbReference type="SAM" id="SignalP"/>
    </source>
</evidence>
<evidence type="ECO:0000256" key="3">
    <source>
        <dbReference type="ARBA" id="ARBA00022536"/>
    </source>
</evidence>
<feature type="domain" description="EGF-like" evidence="14">
    <location>
        <begin position="450"/>
        <end position="488"/>
    </location>
</feature>
<proteinExistence type="predicted"/>
<feature type="disulfide bond" evidence="12">
    <location>
        <begin position="245"/>
        <end position="254"/>
    </location>
</feature>
<dbReference type="Pfam" id="PF12661">
    <property type="entry name" value="hEGF"/>
    <property type="match status" value="2"/>
</dbReference>
<sequence>MWTFLLLTMAVVPWPAQSQAGTFLVTYSGYDYFKVQASGPMTSANVKATCEAAGYVTPCPGDGTCKWSSDDCVVTGLTDCLNPMFEVSQVLCGDVPYRCPAFDGVYVFMVYDWTSGSACGVESGSQCTTGNNYNNRYAFCARDVYVCNNSPCQNGATCQSGTNSLTCRCTPGYTGAFCETDSDDCISAPCQNGATCQDGVNSFTCQCTPGYAGTLCETDIDECNSASCQNDATCQDGLNSFTCQCASGYTGTLCEDIDECFSAPCQNGATCLDEMNGFTCQCAPGYTGTLCETDIDFCASSPCLSGGTCVDRVNSYSCVCPKGHVGDKCETVPYAGGCLLFSSDAVSYSEASQECQNRGGHLADVKEAELQRLIADSIPTGSDVSPWIGLKLSPGVMTYADGSGASGQLQWSASEPTTSCDLCAYLDSSDDHRAKTASCAERHSYVCKSDPKPCQRNICYNNGVCSTCFNDSYTFCSCPDGYEGDLCNMDIDECSSNPCQNGGHCNNGVNSYFCHCTIGYGGINCQTDLDLCSEVVCPFNWQCQDEGNHFICLAGSTRLAGPYACSSASCPDGMYCKEEGPASFSCRAG</sequence>
<evidence type="ECO:0000259" key="15">
    <source>
        <dbReference type="PROSITE" id="PS50041"/>
    </source>
</evidence>
<dbReference type="GO" id="GO:0005112">
    <property type="term" value="F:Notch binding"/>
    <property type="evidence" value="ECO:0007669"/>
    <property type="project" value="TreeGrafter"/>
</dbReference>
<dbReference type="InterPro" id="IPR016187">
    <property type="entry name" value="CTDL_fold"/>
</dbReference>
<feature type="domain" description="EGF-like" evidence="14">
    <location>
        <begin position="256"/>
        <end position="292"/>
    </location>
</feature>
<evidence type="ECO:0000313" key="17">
    <source>
        <dbReference type="Proteomes" id="UP000838412"/>
    </source>
</evidence>
<feature type="disulfide bond" evidence="12">
    <location>
        <begin position="282"/>
        <end position="291"/>
    </location>
</feature>
<keyword evidence="17" id="KW-1185">Reference proteome</keyword>
<feature type="disulfide bond" evidence="12">
    <location>
        <begin position="516"/>
        <end position="525"/>
    </location>
</feature>
<keyword evidence="11" id="KW-0325">Glycoprotein</keyword>
<evidence type="ECO:0000256" key="4">
    <source>
        <dbReference type="ARBA" id="ARBA00022692"/>
    </source>
</evidence>
<dbReference type="InterPro" id="IPR009030">
    <property type="entry name" value="Growth_fac_rcpt_cys_sf"/>
</dbReference>
<feature type="domain" description="EGF-like" evidence="14">
    <location>
        <begin position="490"/>
        <end position="526"/>
    </location>
</feature>
<evidence type="ECO:0000256" key="10">
    <source>
        <dbReference type="ARBA" id="ARBA00023157"/>
    </source>
</evidence>
<dbReference type="CDD" id="cd00054">
    <property type="entry name" value="EGF_CA"/>
    <property type="match status" value="6"/>
</dbReference>
<dbReference type="FunFam" id="2.10.25.10:FF:000391">
    <property type="entry name" value="Weary, isoform C"/>
    <property type="match status" value="1"/>
</dbReference>
<organism evidence="16 17">
    <name type="scientific">Branchiostoma lanceolatum</name>
    <name type="common">Common lancelet</name>
    <name type="synonym">Amphioxus lanceolatum</name>
    <dbReference type="NCBI Taxonomy" id="7740"/>
    <lineage>
        <taxon>Eukaryota</taxon>
        <taxon>Metazoa</taxon>
        <taxon>Chordata</taxon>
        <taxon>Cephalochordata</taxon>
        <taxon>Leptocardii</taxon>
        <taxon>Amphioxiformes</taxon>
        <taxon>Branchiostomatidae</taxon>
        <taxon>Branchiostoma</taxon>
    </lineage>
</organism>
<dbReference type="OrthoDB" id="5953235at2759"/>
<name>A0A8J9ZN10_BRALA</name>
<evidence type="ECO:0000256" key="7">
    <source>
        <dbReference type="ARBA" id="ARBA00022837"/>
    </source>
</evidence>
<dbReference type="Gene3D" id="3.10.100.10">
    <property type="entry name" value="Mannose-Binding Protein A, subunit A"/>
    <property type="match status" value="1"/>
</dbReference>
<dbReference type="FunFam" id="2.10.25.10:FF:000117">
    <property type="entry name" value="Delta-like protein"/>
    <property type="match status" value="1"/>
</dbReference>
<dbReference type="SMART" id="SM00179">
    <property type="entry name" value="EGF_CA"/>
    <property type="match status" value="6"/>
</dbReference>
<dbReference type="PROSITE" id="PS00022">
    <property type="entry name" value="EGF_1"/>
    <property type="match status" value="7"/>
</dbReference>
<dbReference type="GO" id="GO:0007219">
    <property type="term" value="P:Notch signaling pathway"/>
    <property type="evidence" value="ECO:0007669"/>
    <property type="project" value="TreeGrafter"/>
</dbReference>
<keyword evidence="9" id="KW-0472">Membrane</keyword>
<feature type="disulfide bond" evidence="12">
    <location>
        <begin position="169"/>
        <end position="178"/>
    </location>
</feature>
<dbReference type="Pfam" id="PF00008">
    <property type="entry name" value="EGF"/>
    <property type="match status" value="4"/>
</dbReference>
<dbReference type="InterPro" id="IPR001881">
    <property type="entry name" value="EGF-like_Ca-bd_dom"/>
</dbReference>
<feature type="disulfide bond" evidence="12">
    <location>
        <begin position="459"/>
        <end position="476"/>
    </location>
</feature>
<gene>
    <name evidence="16" type="primary">NOTCH2</name>
    <name evidence="16" type="ORF">BLAG_LOCUS14758</name>
</gene>
<accession>A0A8J9ZN10</accession>
<feature type="chain" id="PRO_5035466116" evidence="13">
    <location>
        <begin position="19"/>
        <end position="589"/>
    </location>
</feature>
<dbReference type="Gene3D" id="2.10.25.10">
    <property type="entry name" value="Laminin"/>
    <property type="match status" value="7"/>
</dbReference>
<dbReference type="SMART" id="SM00181">
    <property type="entry name" value="EGF"/>
    <property type="match status" value="7"/>
</dbReference>
<evidence type="ECO:0000256" key="6">
    <source>
        <dbReference type="ARBA" id="ARBA00022737"/>
    </source>
</evidence>
<dbReference type="InterPro" id="IPR016186">
    <property type="entry name" value="C-type_lectin-like/link_sf"/>
</dbReference>
<evidence type="ECO:0000256" key="1">
    <source>
        <dbReference type="ARBA" id="ARBA00004251"/>
    </source>
</evidence>
<dbReference type="PROSITE" id="PS50041">
    <property type="entry name" value="C_TYPE_LECTIN_2"/>
    <property type="match status" value="1"/>
</dbReference>
<dbReference type="GO" id="GO:0005509">
    <property type="term" value="F:calcium ion binding"/>
    <property type="evidence" value="ECO:0007669"/>
    <property type="project" value="InterPro"/>
</dbReference>
<dbReference type="InterPro" id="IPR000742">
    <property type="entry name" value="EGF"/>
</dbReference>
<dbReference type="PROSITE" id="PS50026">
    <property type="entry name" value="EGF_3"/>
    <property type="match status" value="7"/>
</dbReference>
<comment type="caution">
    <text evidence="12">Lacks conserved residue(s) required for the propagation of feature annotation.</text>
</comment>
<dbReference type="EMBL" id="OV696688">
    <property type="protein sequence ID" value="CAH1256424.1"/>
    <property type="molecule type" value="Genomic_DNA"/>
</dbReference>
<dbReference type="InterPro" id="IPR001304">
    <property type="entry name" value="C-type_lectin-like"/>
</dbReference>
<dbReference type="InterPro" id="IPR018097">
    <property type="entry name" value="EGF_Ca-bd_CS"/>
</dbReference>
<dbReference type="PROSITE" id="PS01187">
    <property type="entry name" value="EGF_CA"/>
    <property type="match status" value="2"/>
</dbReference>
<feature type="disulfide bond" evidence="12">
    <location>
        <begin position="207"/>
        <end position="216"/>
    </location>
</feature>
<dbReference type="InterPro" id="IPR000152">
    <property type="entry name" value="EGF-type_Asp/Asn_hydroxyl_site"/>
</dbReference>
<keyword evidence="6" id="KW-0677">Repeat</keyword>
<keyword evidence="7" id="KW-0106">Calcium</keyword>
<dbReference type="InterPro" id="IPR013032">
    <property type="entry name" value="EGF-like_CS"/>
</dbReference>
<keyword evidence="2" id="KW-1003">Cell membrane</keyword>
<dbReference type="PANTHER" id="PTHR12916:SF9">
    <property type="entry name" value="NEUROGENIC LOCUS NOTCH HOMOLOG PROTEIN 1-RELATED"/>
    <property type="match status" value="1"/>
</dbReference>
<dbReference type="SUPFAM" id="SSF57184">
    <property type="entry name" value="Growth factor receptor domain"/>
    <property type="match status" value="1"/>
</dbReference>
<evidence type="ECO:0000259" key="14">
    <source>
        <dbReference type="PROSITE" id="PS50026"/>
    </source>
</evidence>
<feature type="domain" description="EGF-like" evidence="14">
    <location>
        <begin position="294"/>
        <end position="330"/>
    </location>
</feature>
<keyword evidence="10 12" id="KW-1015">Disulfide bond</keyword>
<dbReference type="SUPFAM" id="SSF57196">
    <property type="entry name" value="EGF/Laminin"/>
    <property type="match status" value="3"/>
</dbReference>
<comment type="subcellular location">
    <subcellularLocation>
        <location evidence="1">Cell membrane</location>
        <topology evidence="1">Single-pass type I membrane protein</topology>
    </subcellularLocation>
</comment>
<dbReference type="SMART" id="SM00034">
    <property type="entry name" value="CLECT"/>
    <property type="match status" value="1"/>
</dbReference>
<evidence type="ECO:0000256" key="9">
    <source>
        <dbReference type="ARBA" id="ARBA00023136"/>
    </source>
</evidence>
<feature type="signal peptide" evidence="13">
    <location>
        <begin position="1"/>
        <end position="18"/>
    </location>
</feature>
<evidence type="ECO:0000256" key="8">
    <source>
        <dbReference type="ARBA" id="ARBA00022989"/>
    </source>
</evidence>